<dbReference type="PROSITE" id="PS00108">
    <property type="entry name" value="PROTEIN_KINASE_ST"/>
    <property type="match status" value="1"/>
</dbReference>
<dbReference type="eggNOG" id="COG0515">
    <property type="taxonomic scope" value="Bacteria"/>
</dbReference>
<gene>
    <name evidence="9" type="ORF">COLSTE_00580</name>
</gene>
<dbReference type="InterPro" id="IPR008271">
    <property type="entry name" value="Ser/Thr_kinase_AS"/>
</dbReference>
<evidence type="ECO:0000256" key="6">
    <source>
        <dbReference type="ARBA" id="ARBA00022840"/>
    </source>
</evidence>
<evidence type="ECO:0000256" key="4">
    <source>
        <dbReference type="ARBA" id="ARBA00022741"/>
    </source>
</evidence>
<evidence type="ECO:0000256" key="3">
    <source>
        <dbReference type="ARBA" id="ARBA00022679"/>
    </source>
</evidence>
<dbReference type="EC" id="2.7.11.1" evidence="1"/>
<feature type="domain" description="Protein kinase" evidence="8">
    <location>
        <begin position="1"/>
        <end position="274"/>
    </location>
</feature>
<sequence length="469" mass="51226">MILAMERSDDIAEFHGELDEFLASAASATTWHVERVIKQSDFETTELVRGDPREGSSGRYIRKRLDVGVGAGCAYIALWNAQRKGSCPACVPRLVECSRNDDELTVVMEYVDGCTVRALVAAIGAGSKTAELVMPGLCDAVAMLHESFDPPLIHRDLKPSNVLMCGGMPVIIDFGSARQWREGADADTTHFITRRYAPPEQFGFGQTDVRSDVYALGKLLYFCLVGEDPPNVCDRQACERAGLSPKACEVVCRACAFDPDARYRSAREVRRALLDALGPFGGGGRAPIGTGTPEHARGFAWDLSGDIASNSHPAAVAKEHEASARASSAGRPSIAGRSPMSPLWWNSLRARWERFALRFERPLRWVSVLWNGWIYCGFSVFFIGSVNAIVSPNAHDALLPLWFRVIEYVGVGMVSMGSLCYLMLYKARIHARVPVLARLGRVKESAWAIALFAMGIAVPLVVGMISGLL</sequence>
<dbReference type="OrthoDB" id="9762169at2"/>
<dbReference type="SUPFAM" id="SSF56112">
    <property type="entry name" value="Protein kinase-like (PK-like)"/>
    <property type="match status" value="1"/>
</dbReference>
<dbReference type="InterPro" id="IPR000719">
    <property type="entry name" value="Prot_kinase_dom"/>
</dbReference>
<dbReference type="HOGENOM" id="CLU_622395_0_0_11"/>
<dbReference type="SMART" id="SM00220">
    <property type="entry name" value="S_TKc"/>
    <property type="match status" value="1"/>
</dbReference>
<dbReference type="RefSeq" id="WP_006720242.1">
    <property type="nucleotide sequence ID" value="NZ_DS995474.1"/>
</dbReference>
<keyword evidence="7" id="KW-0472">Membrane</keyword>
<dbReference type="STRING" id="445975.COLSTE_00580"/>
<protein>
    <recommendedName>
        <fullName evidence="1">non-specific serine/threonine protein kinase</fullName>
        <ecNumber evidence="1">2.7.11.1</ecNumber>
    </recommendedName>
</protein>
<proteinExistence type="predicted"/>
<keyword evidence="6" id="KW-0067">ATP-binding</keyword>
<dbReference type="GO" id="GO:0004674">
    <property type="term" value="F:protein serine/threonine kinase activity"/>
    <property type="evidence" value="ECO:0007669"/>
    <property type="project" value="UniProtKB-KW"/>
</dbReference>
<keyword evidence="4" id="KW-0547">Nucleotide-binding</keyword>
<name>B6G939_9ACTN</name>
<dbReference type="AlphaFoldDB" id="B6G939"/>
<evidence type="ECO:0000313" key="9">
    <source>
        <dbReference type="EMBL" id="EEA91236.1"/>
    </source>
</evidence>
<organism evidence="9 10">
    <name type="scientific">Collinsella stercoris DSM 13279</name>
    <dbReference type="NCBI Taxonomy" id="445975"/>
    <lineage>
        <taxon>Bacteria</taxon>
        <taxon>Bacillati</taxon>
        <taxon>Actinomycetota</taxon>
        <taxon>Coriobacteriia</taxon>
        <taxon>Coriobacteriales</taxon>
        <taxon>Coriobacteriaceae</taxon>
        <taxon>Collinsella</taxon>
    </lineage>
</organism>
<dbReference type="Proteomes" id="UP000003560">
    <property type="component" value="Unassembled WGS sequence"/>
</dbReference>
<feature type="transmembrane region" description="Helical" evidence="7">
    <location>
        <begin position="446"/>
        <end position="468"/>
    </location>
</feature>
<keyword evidence="2" id="KW-0723">Serine/threonine-protein kinase</keyword>
<feature type="transmembrane region" description="Helical" evidence="7">
    <location>
        <begin position="368"/>
        <end position="390"/>
    </location>
</feature>
<accession>B6G939</accession>
<reference evidence="9 10" key="2">
    <citation type="submission" date="2008-10" db="EMBL/GenBank/DDBJ databases">
        <authorList>
            <person name="Fulton L."/>
            <person name="Clifton S."/>
            <person name="Fulton B."/>
            <person name="Xu J."/>
            <person name="Minx P."/>
            <person name="Pepin K.H."/>
            <person name="Johnson M."/>
            <person name="Thiruvilangam P."/>
            <person name="Bhonagiri V."/>
            <person name="Nash W.E."/>
            <person name="Mardis E.R."/>
            <person name="Wilson R.K."/>
        </authorList>
    </citation>
    <scope>NUCLEOTIDE SEQUENCE [LARGE SCALE GENOMIC DNA]</scope>
    <source>
        <strain evidence="9 10">DSM 13279</strain>
    </source>
</reference>
<dbReference type="EMBL" id="ABXJ01000030">
    <property type="protein sequence ID" value="EEA91236.1"/>
    <property type="molecule type" value="Genomic_DNA"/>
</dbReference>
<dbReference type="PANTHER" id="PTHR43289:SF6">
    <property type="entry name" value="SERINE_THREONINE-PROTEIN KINASE NEKL-3"/>
    <property type="match status" value="1"/>
</dbReference>
<evidence type="ECO:0000256" key="7">
    <source>
        <dbReference type="SAM" id="Phobius"/>
    </source>
</evidence>
<reference evidence="9 10" key="1">
    <citation type="submission" date="2008-10" db="EMBL/GenBank/DDBJ databases">
        <title>Draft genome sequence of Collinsella stercoris (DSM 13279).</title>
        <authorList>
            <person name="Sudarsanam P."/>
            <person name="Ley R."/>
            <person name="Guruge J."/>
            <person name="Turnbaugh P.J."/>
            <person name="Mahowald M."/>
            <person name="Liep D."/>
            <person name="Gordon J."/>
        </authorList>
    </citation>
    <scope>NUCLEOTIDE SEQUENCE [LARGE SCALE GENOMIC DNA]</scope>
    <source>
        <strain evidence="9 10">DSM 13279</strain>
    </source>
</reference>
<keyword evidence="7" id="KW-1133">Transmembrane helix</keyword>
<dbReference type="PANTHER" id="PTHR43289">
    <property type="entry name" value="MITOGEN-ACTIVATED PROTEIN KINASE KINASE KINASE 20-RELATED"/>
    <property type="match status" value="1"/>
</dbReference>
<keyword evidence="10" id="KW-1185">Reference proteome</keyword>
<dbReference type="Pfam" id="PF00069">
    <property type="entry name" value="Pkinase"/>
    <property type="match status" value="1"/>
</dbReference>
<dbReference type="GO" id="GO:0005524">
    <property type="term" value="F:ATP binding"/>
    <property type="evidence" value="ECO:0007669"/>
    <property type="project" value="UniProtKB-KW"/>
</dbReference>
<dbReference type="InterPro" id="IPR011009">
    <property type="entry name" value="Kinase-like_dom_sf"/>
</dbReference>
<dbReference type="Gene3D" id="1.10.510.10">
    <property type="entry name" value="Transferase(Phosphotransferase) domain 1"/>
    <property type="match status" value="1"/>
</dbReference>
<keyword evidence="7" id="KW-0812">Transmembrane</keyword>
<evidence type="ECO:0000259" key="8">
    <source>
        <dbReference type="PROSITE" id="PS50011"/>
    </source>
</evidence>
<keyword evidence="5" id="KW-0418">Kinase</keyword>
<dbReference type="PROSITE" id="PS50011">
    <property type="entry name" value="PROTEIN_KINASE_DOM"/>
    <property type="match status" value="1"/>
</dbReference>
<keyword evidence="3" id="KW-0808">Transferase</keyword>
<evidence type="ECO:0000256" key="1">
    <source>
        <dbReference type="ARBA" id="ARBA00012513"/>
    </source>
</evidence>
<feature type="transmembrane region" description="Helical" evidence="7">
    <location>
        <begin position="402"/>
        <end position="425"/>
    </location>
</feature>
<evidence type="ECO:0000256" key="2">
    <source>
        <dbReference type="ARBA" id="ARBA00022527"/>
    </source>
</evidence>
<comment type="caution">
    <text evidence="9">The sequence shown here is derived from an EMBL/GenBank/DDBJ whole genome shotgun (WGS) entry which is preliminary data.</text>
</comment>
<evidence type="ECO:0000313" key="10">
    <source>
        <dbReference type="Proteomes" id="UP000003560"/>
    </source>
</evidence>
<evidence type="ECO:0000256" key="5">
    <source>
        <dbReference type="ARBA" id="ARBA00022777"/>
    </source>
</evidence>